<gene>
    <name evidence="1" type="ORF">ZIOFF_024264</name>
</gene>
<dbReference type="Proteomes" id="UP000734854">
    <property type="component" value="Unassembled WGS sequence"/>
</dbReference>
<proteinExistence type="predicted"/>
<sequence>MKRLYPSSSFWRIYLQRQKRLYQTPSTLTLEPDNAMLTFRVTDYLNIPCGDIDGVILGSWAYMDDGSSTSDVDEDITPPSYWASAAAWSDAWDQRTIDRIMLDQCVHAGVDIPWESKFEYYIAHNDTEEISKLLDAFPTSMLLKGSLIINLTSYSPSNAEPIEMLADHSSALYICFPEDLEVVSLDVPHVKLFSFSAINTCTSWLKLHVEEELAKKYIFLKQSWRSSDEIMPLLALAGLLTSTPGMLVKDKFSDSSLDLDLANSSRKCLDTSEAIHKLVVNYCVQHYLPYLLDLYTDHHLLQDYQSLSTLKQAAGDCHWANWFLYSTVKSCEYEASFFNARSNLHRHAGIDSKLDVLEIDGIIHTVDDMAEGGGEMAALATLMYASVPMQKCLCTGSVNRNSGSSSQCTLENLRPGLQQFPTIWQMLLAFCFGQDTNGYPFSSASSYNRKCLSSVPYLAWLVLISCM</sequence>
<dbReference type="AlphaFoldDB" id="A0A8J5GW11"/>
<dbReference type="GO" id="GO:0005737">
    <property type="term" value="C:cytoplasm"/>
    <property type="evidence" value="ECO:0007669"/>
    <property type="project" value="TreeGrafter"/>
</dbReference>
<name>A0A8J5GW11_ZINOF</name>
<dbReference type="InterPro" id="IPR028103">
    <property type="entry name" value="Spatacsin"/>
</dbReference>
<evidence type="ECO:0000313" key="1">
    <source>
        <dbReference type="EMBL" id="KAG6513927.1"/>
    </source>
</evidence>
<keyword evidence="2" id="KW-1185">Reference proteome</keyword>
<accession>A0A8J5GW11</accession>
<dbReference type="PANTHER" id="PTHR13650">
    <property type="entry name" value="SPATACSIN"/>
    <property type="match status" value="1"/>
</dbReference>
<evidence type="ECO:0000313" key="2">
    <source>
        <dbReference type="Proteomes" id="UP000734854"/>
    </source>
</evidence>
<protein>
    <submittedName>
        <fullName evidence="1">Uncharacterized protein</fullName>
    </submittedName>
</protein>
<dbReference type="EMBL" id="JACMSC010000007">
    <property type="protein sequence ID" value="KAG6513927.1"/>
    <property type="molecule type" value="Genomic_DNA"/>
</dbReference>
<dbReference type="PANTHER" id="PTHR13650:SF0">
    <property type="entry name" value="SPATACSIN"/>
    <property type="match status" value="1"/>
</dbReference>
<organism evidence="1 2">
    <name type="scientific">Zingiber officinale</name>
    <name type="common">Ginger</name>
    <name type="synonym">Amomum zingiber</name>
    <dbReference type="NCBI Taxonomy" id="94328"/>
    <lineage>
        <taxon>Eukaryota</taxon>
        <taxon>Viridiplantae</taxon>
        <taxon>Streptophyta</taxon>
        <taxon>Embryophyta</taxon>
        <taxon>Tracheophyta</taxon>
        <taxon>Spermatophyta</taxon>
        <taxon>Magnoliopsida</taxon>
        <taxon>Liliopsida</taxon>
        <taxon>Zingiberales</taxon>
        <taxon>Zingiberaceae</taxon>
        <taxon>Zingiber</taxon>
    </lineage>
</organism>
<reference evidence="1 2" key="1">
    <citation type="submission" date="2020-08" db="EMBL/GenBank/DDBJ databases">
        <title>Plant Genome Project.</title>
        <authorList>
            <person name="Zhang R.-G."/>
        </authorList>
    </citation>
    <scope>NUCLEOTIDE SEQUENCE [LARGE SCALE GENOMIC DNA]</scope>
    <source>
        <tissue evidence="1">Rhizome</tissue>
    </source>
</reference>
<comment type="caution">
    <text evidence="1">The sequence shown here is derived from an EMBL/GenBank/DDBJ whole genome shotgun (WGS) entry which is preliminary data.</text>
</comment>